<dbReference type="SUPFAM" id="SSF88659">
    <property type="entry name" value="Sigma3 and sigma4 domains of RNA polymerase sigma factors"/>
    <property type="match status" value="1"/>
</dbReference>
<dbReference type="InterPro" id="IPR013324">
    <property type="entry name" value="RNA_pol_sigma_r3/r4-like"/>
</dbReference>
<name>A0ABW3DZ33_9ACTN</name>
<proteinExistence type="predicted"/>
<reference evidence="2" key="1">
    <citation type="journal article" date="2019" name="Int. J. Syst. Evol. Microbiol.">
        <title>The Global Catalogue of Microorganisms (GCM) 10K type strain sequencing project: providing services to taxonomists for standard genome sequencing and annotation.</title>
        <authorList>
            <consortium name="The Broad Institute Genomics Platform"/>
            <consortium name="The Broad Institute Genome Sequencing Center for Infectious Disease"/>
            <person name="Wu L."/>
            <person name="Ma J."/>
        </authorList>
    </citation>
    <scope>NUCLEOTIDE SEQUENCE [LARGE SCALE GENOMIC DNA]</scope>
    <source>
        <strain evidence="2">CCUG 62974</strain>
    </source>
</reference>
<organism evidence="1 2">
    <name type="scientific">Streptosporangium algeriense</name>
    <dbReference type="NCBI Taxonomy" id="1682748"/>
    <lineage>
        <taxon>Bacteria</taxon>
        <taxon>Bacillati</taxon>
        <taxon>Actinomycetota</taxon>
        <taxon>Actinomycetes</taxon>
        <taxon>Streptosporangiales</taxon>
        <taxon>Streptosporangiaceae</taxon>
        <taxon>Streptosporangium</taxon>
    </lineage>
</organism>
<accession>A0ABW3DZ33</accession>
<evidence type="ECO:0000313" key="2">
    <source>
        <dbReference type="Proteomes" id="UP001597024"/>
    </source>
</evidence>
<sequence>MRRYTGYRDFIQRDQRLLVGTALLLTGSHDQALRLALWSLRSVGLSWPPTLWENPTVHAQVTMYRRYLRRPVTTRATALLRLPPVRRVIAVACLHDGRTHEEVATILGLSQEAVETEVAEAVAVLGEAYLARLAEHGHAGLLDRSLLRPFEIEQECRELIYAARHLPRWRYAPMGVLRSRYP</sequence>
<keyword evidence="2" id="KW-1185">Reference proteome</keyword>
<dbReference type="Gene3D" id="1.10.10.10">
    <property type="entry name" value="Winged helix-like DNA-binding domain superfamily/Winged helix DNA-binding domain"/>
    <property type="match status" value="1"/>
</dbReference>
<evidence type="ECO:0000313" key="1">
    <source>
        <dbReference type="EMBL" id="MFD0888419.1"/>
    </source>
</evidence>
<evidence type="ECO:0008006" key="3">
    <source>
        <dbReference type="Google" id="ProtNLM"/>
    </source>
</evidence>
<dbReference type="InterPro" id="IPR036388">
    <property type="entry name" value="WH-like_DNA-bd_sf"/>
</dbReference>
<dbReference type="EMBL" id="JBHTHX010001325">
    <property type="protein sequence ID" value="MFD0888419.1"/>
    <property type="molecule type" value="Genomic_DNA"/>
</dbReference>
<dbReference type="Proteomes" id="UP001597024">
    <property type="component" value="Unassembled WGS sequence"/>
</dbReference>
<protein>
    <recommendedName>
        <fullName evidence="3">RNA polymerase sigma factor 70 region 4 type 2 domain-containing protein</fullName>
    </recommendedName>
</protein>
<gene>
    <name evidence="1" type="ORF">ACFQ08_28125</name>
</gene>
<comment type="caution">
    <text evidence="1">The sequence shown here is derived from an EMBL/GenBank/DDBJ whole genome shotgun (WGS) entry which is preliminary data.</text>
</comment>